<dbReference type="AlphaFoldDB" id="A0A9K3N8J6"/>
<dbReference type="EMBL" id="MNCJ02000324">
    <property type="protein sequence ID" value="KAF5790373.1"/>
    <property type="molecule type" value="Genomic_DNA"/>
</dbReference>
<evidence type="ECO:0000313" key="2">
    <source>
        <dbReference type="Proteomes" id="UP000215914"/>
    </source>
</evidence>
<name>A0A9K3N8J6_HELAN</name>
<reference evidence="1" key="2">
    <citation type="submission" date="2020-06" db="EMBL/GenBank/DDBJ databases">
        <title>Helianthus annuus Genome sequencing and assembly Release 2.</title>
        <authorList>
            <person name="Gouzy J."/>
            <person name="Langlade N."/>
            <person name="Munos S."/>
        </authorList>
    </citation>
    <scope>NUCLEOTIDE SEQUENCE</scope>
    <source>
        <tissue evidence="1">Leaves</tissue>
    </source>
</reference>
<evidence type="ECO:0000313" key="1">
    <source>
        <dbReference type="EMBL" id="KAF5790373.1"/>
    </source>
</evidence>
<sequence>MCFVRETLAVVTDDLKKLIGGVVGQSMASSVSLHFGKHIVPDTPFHSIGMH</sequence>
<protein>
    <submittedName>
        <fullName evidence="1">Uncharacterized protein</fullName>
    </submittedName>
</protein>
<comment type="caution">
    <text evidence="1">The sequence shown here is derived from an EMBL/GenBank/DDBJ whole genome shotgun (WGS) entry which is preliminary data.</text>
</comment>
<keyword evidence="2" id="KW-1185">Reference proteome</keyword>
<organism evidence="1 2">
    <name type="scientific">Helianthus annuus</name>
    <name type="common">Common sunflower</name>
    <dbReference type="NCBI Taxonomy" id="4232"/>
    <lineage>
        <taxon>Eukaryota</taxon>
        <taxon>Viridiplantae</taxon>
        <taxon>Streptophyta</taxon>
        <taxon>Embryophyta</taxon>
        <taxon>Tracheophyta</taxon>
        <taxon>Spermatophyta</taxon>
        <taxon>Magnoliopsida</taxon>
        <taxon>eudicotyledons</taxon>
        <taxon>Gunneridae</taxon>
        <taxon>Pentapetalae</taxon>
        <taxon>asterids</taxon>
        <taxon>campanulids</taxon>
        <taxon>Asterales</taxon>
        <taxon>Asteraceae</taxon>
        <taxon>Asteroideae</taxon>
        <taxon>Heliantheae alliance</taxon>
        <taxon>Heliantheae</taxon>
        <taxon>Helianthus</taxon>
    </lineage>
</organism>
<reference evidence="1" key="1">
    <citation type="journal article" date="2017" name="Nature">
        <title>The sunflower genome provides insights into oil metabolism, flowering and Asterid evolution.</title>
        <authorList>
            <person name="Badouin H."/>
            <person name="Gouzy J."/>
            <person name="Grassa C.J."/>
            <person name="Murat F."/>
            <person name="Staton S.E."/>
            <person name="Cottret L."/>
            <person name="Lelandais-Briere C."/>
            <person name="Owens G.L."/>
            <person name="Carrere S."/>
            <person name="Mayjonade B."/>
            <person name="Legrand L."/>
            <person name="Gill N."/>
            <person name="Kane N.C."/>
            <person name="Bowers J.E."/>
            <person name="Hubner S."/>
            <person name="Bellec A."/>
            <person name="Berard A."/>
            <person name="Berges H."/>
            <person name="Blanchet N."/>
            <person name="Boniface M.C."/>
            <person name="Brunel D."/>
            <person name="Catrice O."/>
            <person name="Chaidir N."/>
            <person name="Claudel C."/>
            <person name="Donnadieu C."/>
            <person name="Faraut T."/>
            <person name="Fievet G."/>
            <person name="Helmstetter N."/>
            <person name="King M."/>
            <person name="Knapp S.J."/>
            <person name="Lai Z."/>
            <person name="Le Paslier M.C."/>
            <person name="Lippi Y."/>
            <person name="Lorenzon L."/>
            <person name="Mandel J.R."/>
            <person name="Marage G."/>
            <person name="Marchand G."/>
            <person name="Marquand E."/>
            <person name="Bret-Mestries E."/>
            <person name="Morien E."/>
            <person name="Nambeesan S."/>
            <person name="Nguyen T."/>
            <person name="Pegot-Espagnet P."/>
            <person name="Pouilly N."/>
            <person name="Raftis F."/>
            <person name="Sallet E."/>
            <person name="Schiex T."/>
            <person name="Thomas J."/>
            <person name="Vandecasteele C."/>
            <person name="Vares D."/>
            <person name="Vear F."/>
            <person name="Vautrin S."/>
            <person name="Crespi M."/>
            <person name="Mangin B."/>
            <person name="Burke J.M."/>
            <person name="Salse J."/>
            <person name="Munos S."/>
            <person name="Vincourt P."/>
            <person name="Rieseberg L.H."/>
            <person name="Langlade N.B."/>
        </authorList>
    </citation>
    <scope>NUCLEOTIDE SEQUENCE</scope>
    <source>
        <tissue evidence="1">Leaves</tissue>
    </source>
</reference>
<gene>
    <name evidence="1" type="ORF">HanXRQr2_Chr09g0382401</name>
</gene>
<dbReference type="Proteomes" id="UP000215914">
    <property type="component" value="Unassembled WGS sequence"/>
</dbReference>
<accession>A0A9K3N8J6</accession>
<proteinExistence type="predicted"/>
<dbReference type="Gramene" id="mRNA:HanXRQr2_Chr09g0382401">
    <property type="protein sequence ID" value="mRNA:HanXRQr2_Chr09g0382401"/>
    <property type="gene ID" value="HanXRQr2_Chr09g0382401"/>
</dbReference>